<gene>
    <name evidence="9" type="ORF">SD37_25860</name>
</gene>
<dbReference type="Gene3D" id="1.20.1250.20">
    <property type="entry name" value="MFS general substrate transporter like domains"/>
    <property type="match status" value="1"/>
</dbReference>
<feature type="transmembrane region" description="Helical" evidence="7">
    <location>
        <begin position="349"/>
        <end position="375"/>
    </location>
</feature>
<dbReference type="InterPro" id="IPR011701">
    <property type="entry name" value="MFS"/>
</dbReference>
<evidence type="ECO:0000256" key="5">
    <source>
        <dbReference type="ARBA" id="ARBA00023136"/>
    </source>
</evidence>
<dbReference type="PANTHER" id="PTHR23513:SF6">
    <property type="entry name" value="MAJOR FACILITATOR SUPERFAMILY ASSOCIATED DOMAIN-CONTAINING PROTEIN"/>
    <property type="match status" value="1"/>
</dbReference>
<protein>
    <submittedName>
        <fullName evidence="9">MFS transporter</fullName>
    </submittedName>
</protein>
<dbReference type="STRING" id="31958.SD37_25860"/>
<sequence>MPSLFAFPGDFRRLWIGQTVSAFGDKVSRIALPTVALLGLGGTAWDVGLLAALRFVPFVLIGSVAGVWVDRVPYRKTMILADVGRLVAMGSIPVAYLFDVLALGQLFVVAGVVGVLTVFFEVAAQSCLPVLAGPEGIVAGNERLQTSRAVAEVGGAAAAGGLMQILGTALAILADALSFLVSLVSLMLMRHREPPASKQAKPRSALKEAKEGLSVLLSDARLRNLMFASATVNLGVATASTLVLVFAYEHGQLGPGAVGLAFAIGTAGLILGAVSAGAIARRLTLGRTLAMSIFVTGLAFVILPIVGQGAALTALIVSQFLIGFADSVFDIHVLSLVQRITPPEMRGRVNGTALSVVFGTGTLGGVTGGLVGTVFGTLPGLAMAAGIICCGAVFVLVGPLRTMRDDASESTGTAVRFQQSPEDARQHLHGGER</sequence>
<accession>A0A193C2Q7</accession>
<dbReference type="Pfam" id="PF07690">
    <property type="entry name" value="MFS_1"/>
    <property type="match status" value="1"/>
</dbReference>
<feature type="compositionally biased region" description="Polar residues" evidence="6">
    <location>
        <begin position="409"/>
        <end position="421"/>
    </location>
</feature>
<name>A0A193C2Q7_AMYOR</name>
<feature type="region of interest" description="Disordered" evidence="6">
    <location>
        <begin position="409"/>
        <end position="433"/>
    </location>
</feature>
<dbReference type="GO" id="GO:0005886">
    <property type="term" value="C:plasma membrane"/>
    <property type="evidence" value="ECO:0007669"/>
    <property type="project" value="UniProtKB-SubCell"/>
</dbReference>
<feature type="transmembrane region" description="Helical" evidence="7">
    <location>
        <begin position="312"/>
        <end position="337"/>
    </location>
</feature>
<dbReference type="GO" id="GO:0022857">
    <property type="term" value="F:transmembrane transporter activity"/>
    <property type="evidence" value="ECO:0007669"/>
    <property type="project" value="InterPro"/>
</dbReference>
<dbReference type="KEGG" id="aori:SD37_25860"/>
<keyword evidence="5 7" id="KW-0472">Membrane</keyword>
<dbReference type="InterPro" id="IPR020846">
    <property type="entry name" value="MFS_dom"/>
</dbReference>
<dbReference type="InterPro" id="IPR036259">
    <property type="entry name" value="MFS_trans_sf"/>
</dbReference>
<keyword evidence="2" id="KW-1003">Cell membrane</keyword>
<dbReference type="AlphaFoldDB" id="A0A193C2Q7"/>
<reference evidence="9 10" key="1">
    <citation type="journal article" date="2015" name="Genome Announc.">
        <title>Draft Genome Sequence of Norvancomycin-Producing Strain Amycolatopsis orientalis CPCC200066.</title>
        <authorList>
            <person name="Lei X."/>
            <person name="Yuan F."/>
            <person name="Shi Y."/>
            <person name="Li X."/>
            <person name="Wang L."/>
            <person name="Hong B."/>
        </authorList>
    </citation>
    <scope>NUCLEOTIDE SEQUENCE [LARGE SCALE GENOMIC DNA]</scope>
    <source>
        <strain evidence="9 10">B-37</strain>
    </source>
</reference>
<feature type="transmembrane region" description="Helical" evidence="7">
    <location>
        <begin position="289"/>
        <end position="306"/>
    </location>
</feature>
<feature type="transmembrane region" description="Helical" evidence="7">
    <location>
        <begin position="165"/>
        <end position="189"/>
    </location>
</feature>
<dbReference type="EMBL" id="CP016174">
    <property type="protein sequence ID" value="ANN18714.1"/>
    <property type="molecule type" value="Genomic_DNA"/>
</dbReference>
<feature type="transmembrane region" description="Helical" evidence="7">
    <location>
        <begin position="225"/>
        <end position="248"/>
    </location>
</feature>
<dbReference type="RefSeq" id="WP_044851193.1">
    <property type="nucleotide sequence ID" value="NZ_CP016174.1"/>
</dbReference>
<feature type="transmembrane region" description="Helical" evidence="7">
    <location>
        <begin position="47"/>
        <end position="69"/>
    </location>
</feature>
<dbReference type="eggNOG" id="COG2814">
    <property type="taxonomic scope" value="Bacteria"/>
</dbReference>
<dbReference type="PROSITE" id="PS50850">
    <property type="entry name" value="MFS"/>
    <property type="match status" value="1"/>
</dbReference>
<organism evidence="9 10">
    <name type="scientific">Amycolatopsis orientalis</name>
    <name type="common">Nocardia orientalis</name>
    <dbReference type="NCBI Taxonomy" id="31958"/>
    <lineage>
        <taxon>Bacteria</taxon>
        <taxon>Bacillati</taxon>
        <taxon>Actinomycetota</taxon>
        <taxon>Actinomycetes</taxon>
        <taxon>Pseudonocardiales</taxon>
        <taxon>Pseudonocardiaceae</taxon>
        <taxon>Amycolatopsis</taxon>
    </lineage>
</organism>
<feature type="compositionally biased region" description="Basic and acidic residues" evidence="6">
    <location>
        <begin position="422"/>
        <end position="433"/>
    </location>
</feature>
<feature type="transmembrane region" description="Helical" evidence="7">
    <location>
        <begin position="260"/>
        <end position="280"/>
    </location>
</feature>
<evidence type="ECO:0000256" key="1">
    <source>
        <dbReference type="ARBA" id="ARBA00004651"/>
    </source>
</evidence>
<dbReference type="Proteomes" id="UP000093695">
    <property type="component" value="Chromosome"/>
</dbReference>
<evidence type="ECO:0000256" key="7">
    <source>
        <dbReference type="SAM" id="Phobius"/>
    </source>
</evidence>
<keyword evidence="4 7" id="KW-1133">Transmembrane helix</keyword>
<keyword evidence="10" id="KW-1185">Reference proteome</keyword>
<dbReference type="PANTHER" id="PTHR23513">
    <property type="entry name" value="INTEGRAL MEMBRANE EFFLUX PROTEIN-RELATED"/>
    <property type="match status" value="1"/>
</dbReference>
<keyword evidence="3 7" id="KW-0812">Transmembrane</keyword>
<feature type="domain" description="Major facilitator superfamily (MFS) profile" evidence="8">
    <location>
        <begin position="171"/>
        <end position="433"/>
    </location>
</feature>
<evidence type="ECO:0000313" key="10">
    <source>
        <dbReference type="Proteomes" id="UP000093695"/>
    </source>
</evidence>
<comment type="subcellular location">
    <subcellularLocation>
        <location evidence="1">Cell membrane</location>
        <topology evidence="1">Multi-pass membrane protein</topology>
    </subcellularLocation>
</comment>
<evidence type="ECO:0000256" key="6">
    <source>
        <dbReference type="SAM" id="MobiDB-lite"/>
    </source>
</evidence>
<evidence type="ECO:0000256" key="3">
    <source>
        <dbReference type="ARBA" id="ARBA00022692"/>
    </source>
</evidence>
<evidence type="ECO:0000313" key="9">
    <source>
        <dbReference type="EMBL" id="ANN18714.1"/>
    </source>
</evidence>
<evidence type="ECO:0000259" key="8">
    <source>
        <dbReference type="PROSITE" id="PS50850"/>
    </source>
</evidence>
<dbReference type="SUPFAM" id="SSF103473">
    <property type="entry name" value="MFS general substrate transporter"/>
    <property type="match status" value="1"/>
</dbReference>
<feature type="transmembrane region" description="Helical" evidence="7">
    <location>
        <begin position="94"/>
        <end position="120"/>
    </location>
</feature>
<evidence type="ECO:0000256" key="4">
    <source>
        <dbReference type="ARBA" id="ARBA00022989"/>
    </source>
</evidence>
<proteinExistence type="predicted"/>
<dbReference type="CDD" id="cd06173">
    <property type="entry name" value="MFS_MefA_like"/>
    <property type="match status" value="1"/>
</dbReference>
<evidence type="ECO:0000256" key="2">
    <source>
        <dbReference type="ARBA" id="ARBA00022475"/>
    </source>
</evidence>
<feature type="transmembrane region" description="Helical" evidence="7">
    <location>
        <begin position="381"/>
        <end position="400"/>
    </location>
</feature>